<sequence>MNDLSLSRVTAIFNKHYEYYQSIGIETIKQQAGQVEQVSADYQGRVIFELLQNAFDKADHSIKVICRDNCLYIANDGTPFTYRENYDYYTGKSGRADFQSLCSISTSTKDVNTSIGNKGVGFKSVFAISEKGSVIIHTVGALLSESEAPVSERISFQIFDQFKDGLSLPETLTDDPKAALLLQISQMQAERKDRGVPGYYYPVLWQNSDQQVSELFDQRYVTIIQIPFSAALSGEISSLLKEIEKIQFQFVRLRIPKNIQIEIMDGAQPGLGFIKRIAAQGGDIISCSLNEEARALGKAAGPTIEDPRVAIFFHDMDGGLPLESLLYNYLPTKVESPFYHVDFHADFHTTVDRKGINWDGKIGAYNRALMRGCLELYFHSLNLLLDHGDRQSLNIQVIELGSISEPAFTSFSWQHFNVSHTQEAYWPVRDILRISNHHYHVASDLIASLAKKYFSQDRTSGAHQLFFEHAVEFINSYSRNSGDSWDWPPYFKSQLGKALVRLDAKVIPAAGEGQHSLQEELIFREQQKDEIKTIIPSFVGINLTAFEVADKDLRKALNIKDFTDRNEILKHYRQVSPGGSFHGPCERYSEEQQKDLLTSISSMMGRTDNEVTCTHRYQGYLVSNTDNTAANLADFGLSTVFLKTTIGRYKPAQLCCRKEIDVSFIPALANDTSLETFLRYLGVSPHSSYLFVDKPMLDQLKDGLDYIPALWRRDRSAQEDALSYNKVLAELRVVHSGNEIHPALINDNRISFLKDLKVSEFKLESDDVLIKRYDLFPREYMRQLLLACQDGLHRKDQLLRLYQQLFEPLHHKLRTYLVSESDQLFFTQRSDFYIIASEADFQVAQQVKIPVLCYYKSRIDPEKYKLSGKMLDMEASDFLTTGEVDLTARFREALFPRLFYLLVELSSAEFSEADYFENPSRITELSKKLALFKFIEVDTLQREIQIGALAGRVIADKIFDYSDRCLYVRKDISTGERAEAIAKSIFNNGKFARTVELILFHKKEDALQKEYRQQTELYYQKFKSHWIQNYDIRFRQFSSIILSFFDGQRYEDDPQWFVYSRDYQSPFVLRIYQAGLVNELSQVITREGELFEEGIFSDFQIDIDFGLYRKEIIEIALALDRLPSKEGLLFRARLDALTGRLGVSELIKILREDIAAGFPLAFAKDDSASKQDTVSRQVELETKIKQLFNSFKEASQPVITSFTANEQNTVTAIPVKTRKVIYQGQLPSNETCKVIGNTGEEQVLYFLINYFIGLSGRAEKESALYEVHLLIQRKLGASASRLAHYQELYSACLRALDDTASLTVALIPFFYITLHYELAFVDLVAWHEGRAVLVEVKTTTSRGNKSFRLSESEVGQAIAQENYMIIRVTPDELILLGNPMFAIQEKLTEVRGSNFSIQPDGYKFSFFSQQ</sequence>
<evidence type="ECO:0000313" key="2">
    <source>
        <dbReference type="Proteomes" id="UP000619078"/>
    </source>
</evidence>
<dbReference type="SUPFAM" id="SSF55874">
    <property type="entry name" value="ATPase domain of HSP90 chaperone/DNA topoisomerase II/histidine kinase"/>
    <property type="match status" value="1"/>
</dbReference>
<dbReference type="Gene3D" id="3.30.565.10">
    <property type="entry name" value="Histidine kinase-like ATPase, C-terminal domain"/>
    <property type="match status" value="1"/>
</dbReference>
<dbReference type="RefSeq" id="WP_191165692.1">
    <property type="nucleotide sequence ID" value="NZ_JACWMX010000010.1"/>
</dbReference>
<dbReference type="InterPro" id="IPR036890">
    <property type="entry name" value="HATPase_C_sf"/>
</dbReference>
<dbReference type="NCBIfam" id="NF047352">
    <property type="entry name" value="P_loop_sacsin"/>
    <property type="match status" value="1"/>
</dbReference>
<comment type="caution">
    <text evidence="1">The sequence shown here is derived from an EMBL/GenBank/DDBJ whole genome shotgun (WGS) entry which is preliminary data.</text>
</comment>
<gene>
    <name evidence="1" type="ORF">IDJ76_19250</name>
</gene>
<protein>
    <recommendedName>
        <fullName evidence="3">DUF3883 domain-containing protein</fullName>
    </recommendedName>
</protein>
<accession>A0A926NNC1</accession>
<evidence type="ECO:0000313" key="1">
    <source>
        <dbReference type="EMBL" id="MBD1395249.1"/>
    </source>
</evidence>
<name>A0A926NNC1_9SPHI</name>
<dbReference type="Proteomes" id="UP000619078">
    <property type="component" value="Unassembled WGS sequence"/>
</dbReference>
<evidence type="ECO:0008006" key="3">
    <source>
        <dbReference type="Google" id="ProtNLM"/>
    </source>
</evidence>
<reference evidence="1" key="1">
    <citation type="submission" date="2020-09" db="EMBL/GenBank/DDBJ databases">
        <title>Novel species of Mucilaginibacter isolated from a glacier on the Tibetan Plateau.</title>
        <authorList>
            <person name="Liu Q."/>
            <person name="Xin Y.-H."/>
        </authorList>
    </citation>
    <scope>NUCLEOTIDE SEQUENCE</scope>
    <source>
        <strain evidence="1">ZB1P21</strain>
    </source>
</reference>
<organism evidence="1 2">
    <name type="scientific">Mucilaginibacter glaciei</name>
    <dbReference type="NCBI Taxonomy" id="2772109"/>
    <lineage>
        <taxon>Bacteria</taxon>
        <taxon>Pseudomonadati</taxon>
        <taxon>Bacteroidota</taxon>
        <taxon>Sphingobacteriia</taxon>
        <taxon>Sphingobacteriales</taxon>
        <taxon>Sphingobacteriaceae</taxon>
        <taxon>Mucilaginibacter</taxon>
    </lineage>
</organism>
<keyword evidence="2" id="KW-1185">Reference proteome</keyword>
<proteinExistence type="predicted"/>
<dbReference type="EMBL" id="JACWMX010000010">
    <property type="protein sequence ID" value="MBD1395249.1"/>
    <property type="molecule type" value="Genomic_DNA"/>
</dbReference>